<dbReference type="EMBL" id="QJKJ01007867">
    <property type="protein sequence ID" value="RDX81639.1"/>
    <property type="molecule type" value="Genomic_DNA"/>
</dbReference>
<dbReference type="Gene3D" id="3.30.70.270">
    <property type="match status" value="1"/>
</dbReference>
<accession>A0A371FTF6</accession>
<feature type="non-terminal residue" evidence="1">
    <location>
        <position position="1"/>
    </location>
</feature>
<evidence type="ECO:0000313" key="1">
    <source>
        <dbReference type="EMBL" id="RDX81639.1"/>
    </source>
</evidence>
<dbReference type="Proteomes" id="UP000257109">
    <property type="component" value="Unassembled WGS sequence"/>
</dbReference>
<dbReference type="SUPFAM" id="SSF56672">
    <property type="entry name" value="DNA/RNA polymerases"/>
    <property type="match status" value="1"/>
</dbReference>
<gene>
    <name evidence="1" type="ORF">CR513_37650</name>
</gene>
<evidence type="ECO:0008006" key="3">
    <source>
        <dbReference type="Google" id="ProtNLM"/>
    </source>
</evidence>
<dbReference type="InterPro" id="IPR053134">
    <property type="entry name" value="RNA-dir_DNA_polymerase"/>
</dbReference>
<dbReference type="OrthoDB" id="7761855at2759"/>
<name>A0A371FTF6_MUCPR</name>
<organism evidence="1 2">
    <name type="scientific">Mucuna pruriens</name>
    <name type="common">Velvet bean</name>
    <name type="synonym">Dolichos pruriens</name>
    <dbReference type="NCBI Taxonomy" id="157652"/>
    <lineage>
        <taxon>Eukaryota</taxon>
        <taxon>Viridiplantae</taxon>
        <taxon>Streptophyta</taxon>
        <taxon>Embryophyta</taxon>
        <taxon>Tracheophyta</taxon>
        <taxon>Spermatophyta</taxon>
        <taxon>Magnoliopsida</taxon>
        <taxon>eudicotyledons</taxon>
        <taxon>Gunneridae</taxon>
        <taxon>Pentapetalae</taxon>
        <taxon>rosids</taxon>
        <taxon>fabids</taxon>
        <taxon>Fabales</taxon>
        <taxon>Fabaceae</taxon>
        <taxon>Papilionoideae</taxon>
        <taxon>50 kb inversion clade</taxon>
        <taxon>NPAAA clade</taxon>
        <taxon>indigoferoid/millettioid clade</taxon>
        <taxon>Phaseoleae</taxon>
        <taxon>Mucuna</taxon>
    </lineage>
</organism>
<proteinExistence type="predicted"/>
<dbReference type="PANTHER" id="PTHR24559">
    <property type="entry name" value="TRANSPOSON TY3-I GAG-POL POLYPROTEIN"/>
    <property type="match status" value="1"/>
</dbReference>
<sequence length="73" mass="8240">MVKKANEKWRMCIDYIDLNKVCSKDSYPLPSIDRLVDGTSRYGLMSFIDAYSGLALESCVEASTIVEKNDQTI</sequence>
<evidence type="ECO:0000313" key="2">
    <source>
        <dbReference type="Proteomes" id="UP000257109"/>
    </source>
</evidence>
<reference evidence="1" key="1">
    <citation type="submission" date="2018-05" db="EMBL/GenBank/DDBJ databases">
        <title>Draft genome of Mucuna pruriens seed.</title>
        <authorList>
            <person name="Nnadi N.E."/>
            <person name="Vos R."/>
            <person name="Hasami M.H."/>
            <person name="Devisetty U.K."/>
            <person name="Aguiy J.C."/>
        </authorList>
    </citation>
    <scope>NUCLEOTIDE SEQUENCE [LARGE SCALE GENOMIC DNA]</scope>
    <source>
        <strain evidence="1">JCA_2017</strain>
    </source>
</reference>
<dbReference type="InterPro" id="IPR043502">
    <property type="entry name" value="DNA/RNA_pol_sf"/>
</dbReference>
<comment type="caution">
    <text evidence="1">The sequence shown here is derived from an EMBL/GenBank/DDBJ whole genome shotgun (WGS) entry which is preliminary data.</text>
</comment>
<dbReference type="InterPro" id="IPR043128">
    <property type="entry name" value="Rev_trsase/Diguanyl_cyclase"/>
</dbReference>
<protein>
    <recommendedName>
        <fullName evidence="3">Integrase catalytic domain-containing protein</fullName>
    </recommendedName>
</protein>
<dbReference type="PANTHER" id="PTHR24559:SF430">
    <property type="entry name" value="RNA-DIRECTED DNA POLYMERASE"/>
    <property type="match status" value="1"/>
</dbReference>
<dbReference type="AlphaFoldDB" id="A0A371FTF6"/>
<keyword evidence="2" id="KW-1185">Reference proteome</keyword>